<protein>
    <recommendedName>
        <fullName evidence="11">Mitochondrial carrier protein</fullName>
    </recommendedName>
</protein>
<keyword evidence="7" id="KW-0496">Mitochondrion</keyword>
<evidence type="ECO:0000256" key="6">
    <source>
        <dbReference type="ARBA" id="ARBA00022989"/>
    </source>
</evidence>
<dbReference type="Proteomes" id="UP001556367">
    <property type="component" value="Unassembled WGS sequence"/>
</dbReference>
<keyword evidence="3" id="KW-0813">Transport</keyword>
<evidence type="ECO:0000256" key="7">
    <source>
        <dbReference type="ARBA" id="ARBA00023128"/>
    </source>
</evidence>
<evidence type="ECO:0000256" key="8">
    <source>
        <dbReference type="ARBA" id="ARBA00023136"/>
    </source>
</evidence>
<evidence type="ECO:0000256" key="5">
    <source>
        <dbReference type="ARBA" id="ARBA00022737"/>
    </source>
</evidence>
<dbReference type="Gene3D" id="1.50.40.10">
    <property type="entry name" value="Mitochondrial carrier domain"/>
    <property type="match status" value="1"/>
</dbReference>
<evidence type="ECO:0000256" key="2">
    <source>
        <dbReference type="ARBA" id="ARBA00006375"/>
    </source>
</evidence>
<reference evidence="10" key="1">
    <citation type="submission" date="2024-06" db="EMBL/GenBank/DDBJ databases">
        <title>Multi-omics analyses provide insights into the biosynthesis of the anticancer antibiotic pleurotin in Hohenbuehelia grisea.</title>
        <authorList>
            <person name="Weaver J.A."/>
            <person name="Alberti F."/>
        </authorList>
    </citation>
    <scope>NUCLEOTIDE SEQUENCE [LARGE SCALE GENOMIC DNA]</scope>
    <source>
        <strain evidence="10">T-177</strain>
    </source>
</reference>
<dbReference type="PANTHER" id="PTHR45624">
    <property type="entry name" value="MITOCHONDRIAL BASIC AMINO ACIDS TRANSPORTER-RELATED"/>
    <property type="match status" value="1"/>
</dbReference>
<dbReference type="InterPro" id="IPR023395">
    <property type="entry name" value="MCP_dom_sf"/>
</dbReference>
<dbReference type="SUPFAM" id="SSF103506">
    <property type="entry name" value="Mitochondrial carrier"/>
    <property type="match status" value="1"/>
</dbReference>
<dbReference type="PANTHER" id="PTHR45624:SF52">
    <property type="entry name" value="MITOCHONDRIAL CARRIER"/>
    <property type="match status" value="1"/>
</dbReference>
<keyword evidence="10" id="KW-1185">Reference proteome</keyword>
<organism evidence="9 10">
    <name type="scientific">Hohenbuehelia grisea</name>
    <dbReference type="NCBI Taxonomy" id="104357"/>
    <lineage>
        <taxon>Eukaryota</taxon>
        <taxon>Fungi</taxon>
        <taxon>Dikarya</taxon>
        <taxon>Basidiomycota</taxon>
        <taxon>Agaricomycotina</taxon>
        <taxon>Agaricomycetes</taxon>
        <taxon>Agaricomycetidae</taxon>
        <taxon>Agaricales</taxon>
        <taxon>Pleurotineae</taxon>
        <taxon>Pleurotaceae</taxon>
        <taxon>Hohenbuehelia</taxon>
    </lineage>
</organism>
<keyword evidence="6" id="KW-1133">Transmembrane helix</keyword>
<comment type="similarity">
    <text evidence="2">Belongs to the mitochondrial carrier (TC 2.A.29) family.</text>
</comment>
<dbReference type="InterPro" id="IPR050567">
    <property type="entry name" value="Mitochondrial_Carrier"/>
</dbReference>
<evidence type="ECO:0000313" key="10">
    <source>
        <dbReference type="Proteomes" id="UP001556367"/>
    </source>
</evidence>
<gene>
    <name evidence="9" type="ORF">HGRIS_013530</name>
</gene>
<keyword evidence="4" id="KW-0812">Transmembrane</keyword>
<dbReference type="EMBL" id="JASNQZ010000015">
    <property type="protein sequence ID" value="KAL0947418.1"/>
    <property type="molecule type" value="Genomic_DNA"/>
</dbReference>
<name>A0ABR3IVW9_9AGAR</name>
<keyword evidence="8" id="KW-0472">Membrane</keyword>
<sequence>MFSTKDSIVGDEDTSAKERNNNLYAALARTATRSIALYFSRPVRLFRPSKVSGWHSLKSLASHQGATLSPSYLSTLVKDRGFMVIPKHFLPPMAVNAMLGTVLWGAYAETGALLAPYMADTPTLMAAAAGATAGGTQALLAAPAENVRLVLEGGSGGQGWSHAWKEVFRGTTEAPHASKKQNLAEVRQVRAWMKDVGEMAGRGWDGWGWGCAKDICGFAAFFTIFDVTRRVAANVKTSSQTILDYAESDDSSWQSFKRNFPRTVHGVILVTGGVLAGLAYELVSRPFDAARRAVKVEGVVHSDANYSPTSALLQKIRDDGPLSFFRDPSAAHHEHVSGTRHEYKRLYTVLRTLGRVGPWGVGFLVWEAYGPDS</sequence>
<evidence type="ECO:0000313" key="9">
    <source>
        <dbReference type="EMBL" id="KAL0947418.1"/>
    </source>
</evidence>
<comment type="subcellular location">
    <subcellularLocation>
        <location evidence="1">Mitochondrion membrane</location>
        <topology evidence="1">Multi-pass membrane protein</topology>
    </subcellularLocation>
</comment>
<evidence type="ECO:0000256" key="1">
    <source>
        <dbReference type="ARBA" id="ARBA00004225"/>
    </source>
</evidence>
<keyword evidence="5" id="KW-0677">Repeat</keyword>
<evidence type="ECO:0000256" key="4">
    <source>
        <dbReference type="ARBA" id="ARBA00022692"/>
    </source>
</evidence>
<accession>A0ABR3IVW9</accession>
<proteinExistence type="inferred from homology"/>
<evidence type="ECO:0008006" key="11">
    <source>
        <dbReference type="Google" id="ProtNLM"/>
    </source>
</evidence>
<comment type="caution">
    <text evidence="9">The sequence shown here is derived from an EMBL/GenBank/DDBJ whole genome shotgun (WGS) entry which is preliminary data.</text>
</comment>
<evidence type="ECO:0000256" key="3">
    <source>
        <dbReference type="ARBA" id="ARBA00022448"/>
    </source>
</evidence>